<organism evidence="1 2">
    <name type="scientific">Breznakia pachnodae</name>
    <dbReference type="NCBI Taxonomy" id="265178"/>
    <lineage>
        <taxon>Bacteria</taxon>
        <taxon>Bacillati</taxon>
        <taxon>Bacillota</taxon>
        <taxon>Erysipelotrichia</taxon>
        <taxon>Erysipelotrichales</taxon>
        <taxon>Erysipelotrichaceae</taxon>
        <taxon>Breznakia</taxon>
    </lineage>
</organism>
<dbReference type="Proteomes" id="UP001230220">
    <property type="component" value="Unassembled WGS sequence"/>
</dbReference>
<accession>A0ABU0E601</accession>
<gene>
    <name evidence="1" type="ORF">J2S15_002904</name>
</gene>
<dbReference type="RefSeq" id="WP_307409499.1">
    <property type="nucleotide sequence ID" value="NZ_JAUSUR010000005.1"/>
</dbReference>
<dbReference type="EMBL" id="JAUSUR010000005">
    <property type="protein sequence ID" value="MDQ0362151.1"/>
    <property type="molecule type" value="Genomic_DNA"/>
</dbReference>
<comment type="caution">
    <text evidence="1">The sequence shown here is derived from an EMBL/GenBank/DDBJ whole genome shotgun (WGS) entry which is preliminary data.</text>
</comment>
<evidence type="ECO:0008006" key="3">
    <source>
        <dbReference type="Google" id="ProtNLM"/>
    </source>
</evidence>
<reference evidence="1 2" key="1">
    <citation type="submission" date="2023-07" db="EMBL/GenBank/DDBJ databases">
        <title>Genomic Encyclopedia of Type Strains, Phase IV (KMG-IV): sequencing the most valuable type-strain genomes for metagenomic binning, comparative biology and taxonomic classification.</title>
        <authorList>
            <person name="Goeker M."/>
        </authorList>
    </citation>
    <scope>NUCLEOTIDE SEQUENCE [LARGE SCALE GENOMIC DNA]</scope>
    <source>
        <strain evidence="1 2">DSM 16784</strain>
    </source>
</reference>
<protein>
    <recommendedName>
        <fullName evidence="3">DUF4194 domain-containing protein</fullName>
    </recommendedName>
</protein>
<name>A0ABU0E601_9FIRM</name>
<keyword evidence="2" id="KW-1185">Reference proteome</keyword>
<proteinExistence type="predicted"/>
<evidence type="ECO:0000313" key="1">
    <source>
        <dbReference type="EMBL" id="MDQ0362151.1"/>
    </source>
</evidence>
<evidence type="ECO:0000313" key="2">
    <source>
        <dbReference type="Proteomes" id="UP001230220"/>
    </source>
</evidence>
<sequence length="208" mass="24483">MIDILTANEVNYLALYTGTQEVFGVDTELNEAHAMRTLIDKEVINKNNLPEKDAVMIVELIRRYNNANYYIHFQNFVIAILDDKWCVVKRIQEGIEKTYRFGLSAIEGAFRIMFAHPLIASEILDNKQLLKDSYLLIELFDKEKIIKSNLAITYQEETYYKLDDQLQKSDKLDDCNIVEWLQHNLHHDYINKLNETMEGIHNERKNHS</sequence>